<gene>
    <name evidence="1" type="ORF">PCANC_24577</name>
</gene>
<evidence type="ECO:0000313" key="1">
    <source>
        <dbReference type="EMBL" id="PLW32073.1"/>
    </source>
</evidence>
<dbReference type="AlphaFoldDB" id="A0A2N5U2W4"/>
<reference evidence="1 2" key="1">
    <citation type="submission" date="2017-11" db="EMBL/GenBank/DDBJ databases">
        <title>De novo assembly and phasing of dikaryotic genomes from two isolates of Puccinia coronata f. sp. avenae, the causal agent of oat crown rust.</title>
        <authorList>
            <person name="Miller M.E."/>
            <person name="Zhang Y."/>
            <person name="Omidvar V."/>
            <person name="Sperschneider J."/>
            <person name="Schwessinger B."/>
            <person name="Raley C."/>
            <person name="Palmer J.M."/>
            <person name="Garnica D."/>
            <person name="Upadhyaya N."/>
            <person name="Rathjen J."/>
            <person name="Taylor J.M."/>
            <person name="Park R.F."/>
            <person name="Dodds P.N."/>
            <person name="Hirsch C.D."/>
            <person name="Kianian S.F."/>
            <person name="Figueroa M."/>
        </authorList>
    </citation>
    <scope>NUCLEOTIDE SEQUENCE [LARGE SCALE GENOMIC DNA]</scope>
    <source>
        <strain evidence="1">12NC29</strain>
    </source>
</reference>
<dbReference type="EMBL" id="PGCJ01000332">
    <property type="protein sequence ID" value="PLW32073.1"/>
    <property type="molecule type" value="Genomic_DNA"/>
</dbReference>
<organism evidence="1 2">
    <name type="scientific">Puccinia coronata f. sp. avenae</name>
    <dbReference type="NCBI Taxonomy" id="200324"/>
    <lineage>
        <taxon>Eukaryota</taxon>
        <taxon>Fungi</taxon>
        <taxon>Dikarya</taxon>
        <taxon>Basidiomycota</taxon>
        <taxon>Pucciniomycotina</taxon>
        <taxon>Pucciniomycetes</taxon>
        <taxon>Pucciniales</taxon>
        <taxon>Pucciniaceae</taxon>
        <taxon>Puccinia</taxon>
    </lineage>
</organism>
<accession>A0A2N5U2W4</accession>
<sequence length="63" mass="6766">MLTCSGRFFLRGRPESFADSMNLIGAEGDNQEQYHSEDVGESAWGSGRAQLAKTPALNSSACL</sequence>
<protein>
    <submittedName>
        <fullName evidence="1">Uncharacterized protein</fullName>
    </submittedName>
</protein>
<proteinExistence type="predicted"/>
<keyword evidence="2" id="KW-1185">Reference proteome</keyword>
<comment type="caution">
    <text evidence="1">The sequence shown here is derived from an EMBL/GenBank/DDBJ whole genome shotgun (WGS) entry which is preliminary data.</text>
</comment>
<dbReference type="Proteomes" id="UP000235388">
    <property type="component" value="Unassembled WGS sequence"/>
</dbReference>
<name>A0A2N5U2W4_9BASI</name>
<evidence type="ECO:0000313" key="2">
    <source>
        <dbReference type="Proteomes" id="UP000235388"/>
    </source>
</evidence>